<feature type="transmembrane region" description="Helical" evidence="2">
    <location>
        <begin position="337"/>
        <end position="356"/>
    </location>
</feature>
<sequence length="486" mass="53789">MVTTSDLLFRFVAAAITFGVVNVNGVDANWLPWSSSSEAQVGSVSLNQFQSFWIEATDIISDLDSYDKLWIKPHSCVWSECNVDDTDDGYTGDNRDGDEQWYQYRTQGFCANAAYSLYGRKKEDGRFPSFSGCSRRHFINSFFTYGGADNLLKSIGESPVVYNYNGEDNGSNDNANNEDGNGSSANEICVEIEYGSGYDDNVNEDQSGSGSGSNDNNEFSGTLGCGPDGEYVIAAFESSSCDGNYFAGIVNNFDEYNEQHSAIGCHNIYQYGNEASVEDVTMLLSNSWSCDRRLYPNGCPDPYGKKQSYDFAIRTVAHGGNAERAYRNMMLKLPLHIVSWVLLALTVTVFILTYLVKNESRAIESKGGRNFVGYLRCIGEDIVTGWGCFCTLIVNWCRSSCEDGQSSTEGSAAKDDDDNVSTDDSDNSYVKVEEKQPKKKNRVGVALKRSVSAFVKLKGKTRGSADKEKSKELQKEKDFSRSPTWH</sequence>
<feature type="region of interest" description="Disordered" evidence="1">
    <location>
        <begin position="200"/>
        <end position="220"/>
    </location>
</feature>
<keyword evidence="2" id="KW-0812">Transmembrane</keyword>
<organism evidence="3 4">
    <name type="scientific">Pseudo-nitzschia multistriata</name>
    <dbReference type="NCBI Taxonomy" id="183589"/>
    <lineage>
        <taxon>Eukaryota</taxon>
        <taxon>Sar</taxon>
        <taxon>Stramenopiles</taxon>
        <taxon>Ochrophyta</taxon>
        <taxon>Bacillariophyta</taxon>
        <taxon>Bacillariophyceae</taxon>
        <taxon>Bacillariophycidae</taxon>
        <taxon>Bacillariales</taxon>
        <taxon>Bacillariaceae</taxon>
        <taxon>Pseudo-nitzschia</taxon>
    </lineage>
</organism>
<evidence type="ECO:0000256" key="1">
    <source>
        <dbReference type="SAM" id="MobiDB-lite"/>
    </source>
</evidence>
<feature type="compositionally biased region" description="Basic and acidic residues" evidence="1">
    <location>
        <begin position="463"/>
        <end position="480"/>
    </location>
</feature>
<keyword evidence="4" id="KW-1185">Reference proteome</keyword>
<proteinExistence type="predicted"/>
<dbReference type="Proteomes" id="UP000291116">
    <property type="component" value="Unassembled WGS sequence"/>
</dbReference>
<keyword evidence="2" id="KW-1133">Transmembrane helix</keyword>
<evidence type="ECO:0000256" key="2">
    <source>
        <dbReference type="SAM" id="Phobius"/>
    </source>
</evidence>
<feature type="region of interest" description="Disordered" evidence="1">
    <location>
        <begin position="458"/>
        <end position="486"/>
    </location>
</feature>
<reference evidence="3 4" key="1">
    <citation type="submission" date="2019-01" db="EMBL/GenBank/DDBJ databases">
        <authorList>
            <person name="Ferrante I. M."/>
        </authorList>
    </citation>
    <scope>NUCLEOTIDE SEQUENCE [LARGE SCALE GENOMIC DNA]</scope>
    <source>
        <strain evidence="3 4">B856</strain>
    </source>
</reference>
<evidence type="ECO:0000313" key="3">
    <source>
        <dbReference type="EMBL" id="VEU40008.1"/>
    </source>
</evidence>
<feature type="region of interest" description="Disordered" evidence="1">
    <location>
        <begin position="407"/>
        <end position="444"/>
    </location>
</feature>
<gene>
    <name evidence="3" type="ORF">PSNMU_V1.4_AUG-EV-PASAV3_0068740</name>
</gene>
<name>A0A448ZDA2_9STRA</name>
<protein>
    <submittedName>
        <fullName evidence="3">Uncharacterized protein</fullName>
    </submittedName>
</protein>
<dbReference type="EMBL" id="CAACVS010000249">
    <property type="protein sequence ID" value="VEU40008.1"/>
    <property type="molecule type" value="Genomic_DNA"/>
</dbReference>
<feature type="compositionally biased region" description="Acidic residues" evidence="1">
    <location>
        <begin position="415"/>
        <end position="426"/>
    </location>
</feature>
<dbReference type="OrthoDB" id="44024at2759"/>
<keyword evidence="2" id="KW-0472">Membrane</keyword>
<feature type="compositionally biased region" description="Low complexity" evidence="1">
    <location>
        <begin position="204"/>
        <end position="220"/>
    </location>
</feature>
<evidence type="ECO:0000313" key="4">
    <source>
        <dbReference type="Proteomes" id="UP000291116"/>
    </source>
</evidence>
<dbReference type="AlphaFoldDB" id="A0A448ZDA2"/>
<accession>A0A448ZDA2</accession>